<dbReference type="Proteomes" id="UP000242519">
    <property type="component" value="Unassembled WGS sequence"/>
</dbReference>
<protein>
    <submittedName>
        <fullName evidence="2">Uncharacterized protein</fullName>
    </submittedName>
</protein>
<dbReference type="AlphaFoldDB" id="A0A218YTD4"/>
<proteinExistence type="predicted"/>
<evidence type="ECO:0000256" key="1">
    <source>
        <dbReference type="SAM" id="MobiDB-lite"/>
    </source>
</evidence>
<organism evidence="2 3">
    <name type="scientific">Diplocarpon coronariae</name>
    <dbReference type="NCBI Taxonomy" id="2795749"/>
    <lineage>
        <taxon>Eukaryota</taxon>
        <taxon>Fungi</taxon>
        <taxon>Dikarya</taxon>
        <taxon>Ascomycota</taxon>
        <taxon>Pezizomycotina</taxon>
        <taxon>Leotiomycetes</taxon>
        <taxon>Helotiales</taxon>
        <taxon>Drepanopezizaceae</taxon>
        <taxon>Diplocarpon</taxon>
    </lineage>
</organism>
<gene>
    <name evidence="2" type="ORF">B2J93_8213</name>
</gene>
<keyword evidence="3" id="KW-1185">Reference proteome</keyword>
<sequence length="147" mass="16543">MCVGLLFVGVFGSSKKTVYQARTYRYDSSSSRDFGHDVGHPVPGAWVDEEFSPEASPPPSYQEARRRPVPQFHPTRYITPTAVAQEQKRASKQPALEDKQPMAIQNREASYRQPAPGYRQPKVSKRHVRSGSDFLTVQHPSPQDVFG</sequence>
<dbReference type="EMBL" id="MZNU01000414">
    <property type="protein sequence ID" value="OWO97988.1"/>
    <property type="molecule type" value="Genomic_DNA"/>
</dbReference>
<evidence type="ECO:0000313" key="3">
    <source>
        <dbReference type="Proteomes" id="UP000242519"/>
    </source>
</evidence>
<name>A0A218YTD4_9HELO</name>
<reference evidence="2 3" key="1">
    <citation type="submission" date="2017-04" db="EMBL/GenBank/DDBJ databases">
        <title>Draft genome sequence of Marssonina coronaria NL1: causal agent of apple blotch.</title>
        <authorList>
            <person name="Cheng Q."/>
        </authorList>
    </citation>
    <scope>NUCLEOTIDE SEQUENCE [LARGE SCALE GENOMIC DNA]</scope>
    <source>
        <strain evidence="2 3">NL1</strain>
    </source>
</reference>
<accession>A0A218YTD4</accession>
<dbReference type="InParanoid" id="A0A218YTD4"/>
<feature type="region of interest" description="Disordered" evidence="1">
    <location>
        <begin position="28"/>
        <end position="147"/>
    </location>
</feature>
<evidence type="ECO:0000313" key="2">
    <source>
        <dbReference type="EMBL" id="OWO97988.1"/>
    </source>
</evidence>
<comment type="caution">
    <text evidence="2">The sequence shown here is derived from an EMBL/GenBank/DDBJ whole genome shotgun (WGS) entry which is preliminary data.</text>
</comment>